<evidence type="ECO:0000256" key="3">
    <source>
        <dbReference type="ARBA" id="ARBA00023163"/>
    </source>
</evidence>
<proteinExistence type="predicted"/>
<sequence>MRELGPRAREIVATAREVLESEGPRALTMRRIADELGIRAPSLYKHVPHKTALETAIVVDGFQEAAQRFEAAVDGAADPLGAFVDAYRAFAAAHPHVYRLMTQRPLPRDDMPPGLEARTAAPLLRAVGSPQRARAAWAFVHGMTVLELDARLPDDGVTEDAWREGIAAFRPPPPAAGRPEEH</sequence>
<dbReference type="InterPro" id="IPR036271">
    <property type="entry name" value="Tet_transcr_reg_TetR-rel_C_sf"/>
</dbReference>
<evidence type="ECO:0000313" key="7">
    <source>
        <dbReference type="Proteomes" id="UP000198386"/>
    </source>
</evidence>
<gene>
    <name evidence="6" type="ORF">SAMN04488107_2807</name>
</gene>
<evidence type="ECO:0000259" key="5">
    <source>
        <dbReference type="PROSITE" id="PS50977"/>
    </source>
</evidence>
<evidence type="ECO:0000256" key="2">
    <source>
        <dbReference type="ARBA" id="ARBA00023125"/>
    </source>
</evidence>
<dbReference type="Gene3D" id="1.10.357.10">
    <property type="entry name" value="Tetracycline Repressor, domain 2"/>
    <property type="match status" value="1"/>
</dbReference>
<dbReference type="PANTHER" id="PTHR30055">
    <property type="entry name" value="HTH-TYPE TRANSCRIPTIONAL REGULATOR RUTR"/>
    <property type="match status" value="1"/>
</dbReference>
<evidence type="ECO:0000313" key="6">
    <source>
        <dbReference type="EMBL" id="SNS51019.1"/>
    </source>
</evidence>
<keyword evidence="3" id="KW-0804">Transcription</keyword>
<organism evidence="6 7">
    <name type="scientific">Geodermatophilus saharensis</name>
    <dbReference type="NCBI Taxonomy" id="1137994"/>
    <lineage>
        <taxon>Bacteria</taxon>
        <taxon>Bacillati</taxon>
        <taxon>Actinomycetota</taxon>
        <taxon>Actinomycetes</taxon>
        <taxon>Geodermatophilales</taxon>
        <taxon>Geodermatophilaceae</taxon>
        <taxon>Geodermatophilus</taxon>
    </lineage>
</organism>
<dbReference type="Pfam" id="PF13305">
    <property type="entry name" value="TetR_C_33"/>
    <property type="match status" value="1"/>
</dbReference>
<keyword evidence="2 4" id="KW-0238">DNA-binding</keyword>
<protein>
    <submittedName>
        <fullName evidence="6">Transcriptional regulator, TetR family</fullName>
    </submittedName>
</protein>
<dbReference type="Pfam" id="PF00440">
    <property type="entry name" value="TetR_N"/>
    <property type="match status" value="1"/>
</dbReference>
<dbReference type="PROSITE" id="PS50977">
    <property type="entry name" value="HTH_TETR_2"/>
    <property type="match status" value="1"/>
</dbReference>
<dbReference type="InterPro" id="IPR025996">
    <property type="entry name" value="MT1864/Rv1816-like_C"/>
</dbReference>
<evidence type="ECO:0000256" key="1">
    <source>
        <dbReference type="ARBA" id="ARBA00023015"/>
    </source>
</evidence>
<dbReference type="PANTHER" id="PTHR30055:SF239">
    <property type="entry name" value="TRANSCRIPTIONAL REGULATORY PROTEIN"/>
    <property type="match status" value="1"/>
</dbReference>
<dbReference type="EMBL" id="FZOH01000005">
    <property type="protein sequence ID" value="SNS51019.1"/>
    <property type="molecule type" value="Genomic_DNA"/>
</dbReference>
<feature type="DNA-binding region" description="H-T-H motif" evidence="4">
    <location>
        <begin position="28"/>
        <end position="47"/>
    </location>
</feature>
<reference evidence="7" key="1">
    <citation type="submission" date="2017-06" db="EMBL/GenBank/DDBJ databases">
        <authorList>
            <person name="Varghese N."/>
            <person name="Submissions S."/>
        </authorList>
    </citation>
    <scope>NUCLEOTIDE SEQUENCE [LARGE SCALE GENOMIC DNA]</scope>
    <source>
        <strain evidence="7">DSM 45423</strain>
    </source>
</reference>
<dbReference type="Gene3D" id="1.10.10.60">
    <property type="entry name" value="Homeodomain-like"/>
    <property type="match status" value="1"/>
</dbReference>
<dbReference type="GO" id="GO:0000976">
    <property type="term" value="F:transcription cis-regulatory region binding"/>
    <property type="evidence" value="ECO:0007669"/>
    <property type="project" value="TreeGrafter"/>
</dbReference>
<name>A0A239F2A3_9ACTN</name>
<keyword evidence="1" id="KW-0805">Transcription regulation</keyword>
<dbReference type="InterPro" id="IPR009057">
    <property type="entry name" value="Homeodomain-like_sf"/>
</dbReference>
<dbReference type="SUPFAM" id="SSF46689">
    <property type="entry name" value="Homeodomain-like"/>
    <property type="match status" value="1"/>
</dbReference>
<accession>A0A239F2A3</accession>
<dbReference type="InterPro" id="IPR050109">
    <property type="entry name" value="HTH-type_TetR-like_transc_reg"/>
</dbReference>
<dbReference type="RefSeq" id="WP_217897361.1">
    <property type="nucleotide sequence ID" value="NZ_FZOH01000005.1"/>
</dbReference>
<dbReference type="Proteomes" id="UP000198386">
    <property type="component" value="Unassembled WGS sequence"/>
</dbReference>
<dbReference type="SUPFAM" id="SSF48498">
    <property type="entry name" value="Tetracyclin repressor-like, C-terminal domain"/>
    <property type="match status" value="1"/>
</dbReference>
<dbReference type="InterPro" id="IPR001647">
    <property type="entry name" value="HTH_TetR"/>
</dbReference>
<dbReference type="GO" id="GO:0003700">
    <property type="term" value="F:DNA-binding transcription factor activity"/>
    <property type="evidence" value="ECO:0007669"/>
    <property type="project" value="TreeGrafter"/>
</dbReference>
<dbReference type="AlphaFoldDB" id="A0A239F2A3"/>
<feature type="domain" description="HTH tetR-type" evidence="5">
    <location>
        <begin position="5"/>
        <end position="65"/>
    </location>
</feature>
<evidence type="ECO:0000256" key="4">
    <source>
        <dbReference type="PROSITE-ProRule" id="PRU00335"/>
    </source>
</evidence>
<keyword evidence="7" id="KW-1185">Reference proteome</keyword>